<dbReference type="FunFam" id="2.40.110.10:FF:000001">
    <property type="entry name" value="Acyl-CoA dehydrogenase, mitochondrial"/>
    <property type="match status" value="1"/>
</dbReference>
<keyword evidence="5 8" id="KW-0285">Flavoprotein</keyword>
<dbReference type="InterPro" id="IPR036250">
    <property type="entry name" value="AcylCo_DH-like_C"/>
</dbReference>
<comment type="pathway">
    <text evidence="2">Amino-acid degradation; L-valine degradation.</text>
</comment>
<evidence type="ECO:0000256" key="8">
    <source>
        <dbReference type="RuleBase" id="RU362125"/>
    </source>
</evidence>
<comment type="cofactor">
    <cofactor evidence="1 8">
        <name>FAD</name>
        <dbReference type="ChEBI" id="CHEBI:57692"/>
    </cofactor>
</comment>
<gene>
    <name evidence="12" type="primary">mmgC3</name>
    <name evidence="12" type="ORF">AXFE_09550</name>
</gene>
<evidence type="ECO:0000259" key="9">
    <source>
        <dbReference type="Pfam" id="PF00441"/>
    </source>
</evidence>
<dbReference type="InterPro" id="IPR013786">
    <property type="entry name" value="AcylCoA_DH/ox_N"/>
</dbReference>
<dbReference type="InterPro" id="IPR006091">
    <property type="entry name" value="Acyl-CoA_Oxase/DH_mid-dom"/>
</dbReference>
<dbReference type="GO" id="GO:0009083">
    <property type="term" value="P:branched-chain amino acid catabolic process"/>
    <property type="evidence" value="ECO:0007669"/>
    <property type="project" value="UniProtKB-KW"/>
</dbReference>
<dbReference type="PATRIC" id="fig|1280514.3.peg.1253"/>
<keyword evidence="6 8" id="KW-0274">FAD</keyword>
<dbReference type="EC" id="1.3.99.-" evidence="12"/>
<name>A0A0D8HK06_9ACTN</name>
<dbReference type="Pfam" id="PF00441">
    <property type="entry name" value="Acyl-CoA_dh_1"/>
    <property type="match status" value="1"/>
</dbReference>
<dbReference type="SUPFAM" id="SSF56645">
    <property type="entry name" value="Acyl-CoA dehydrogenase NM domain-like"/>
    <property type="match status" value="1"/>
</dbReference>
<evidence type="ECO:0000259" key="11">
    <source>
        <dbReference type="Pfam" id="PF02771"/>
    </source>
</evidence>
<dbReference type="Gene3D" id="2.40.110.10">
    <property type="entry name" value="Butyryl-CoA Dehydrogenase, subunit A, domain 2"/>
    <property type="match status" value="1"/>
</dbReference>
<dbReference type="PROSITE" id="PS00072">
    <property type="entry name" value="ACYL_COA_DH_1"/>
    <property type="match status" value="1"/>
</dbReference>
<evidence type="ECO:0000256" key="5">
    <source>
        <dbReference type="ARBA" id="ARBA00022630"/>
    </source>
</evidence>
<dbReference type="Proteomes" id="UP000032360">
    <property type="component" value="Unassembled WGS sequence"/>
</dbReference>
<evidence type="ECO:0000256" key="2">
    <source>
        <dbReference type="ARBA" id="ARBA00005109"/>
    </source>
</evidence>
<keyword evidence="7 8" id="KW-0560">Oxidoreductase</keyword>
<evidence type="ECO:0000256" key="1">
    <source>
        <dbReference type="ARBA" id="ARBA00001974"/>
    </source>
</evidence>
<dbReference type="AlphaFoldDB" id="A0A0D8HK06"/>
<proteinExistence type="inferred from homology"/>
<dbReference type="PANTHER" id="PTHR43884:SF12">
    <property type="entry name" value="ISOVALERYL-COA DEHYDROGENASE, MITOCHONDRIAL-RELATED"/>
    <property type="match status" value="1"/>
</dbReference>
<dbReference type="InterPro" id="IPR009100">
    <property type="entry name" value="AcylCoA_DH/oxidase_NM_dom_sf"/>
</dbReference>
<dbReference type="PANTHER" id="PTHR43884">
    <property type="entry name" value="ACYL-COA DEHYDROGENASE"/>
    <property type="match status" value="1"/>
</dbReference>
<feature type="domain" description="Acyl-CoA oxidase/dehydrogenase middle" evidence="10">
    <location>
        <begin position="131"/>
        <end position="225"/>
    </location>
</feature>
<dbReference type="EMBL" id="JXYS01000023">
    <property type="protein sequence ID" value="KJF18209.1"/>
    <property type="molecule type" value="Genomic_DNA"/>
</dbReference>
<organism evidence="12 13">
    <name type="scientific">Acidithrix ferrooxidans</name>
    <dbReference type="NCBI Taxonomy" id="1280514"/>
    <lineage>
        <taxon>Bacteria</taxon>
        <taxon>Bacillati</taxon>
        <taxon>Actinomycetota</taxon>
        <taxon>Acidimicrobiia</taxon>
        <taxon>Acidimicrobiales</taxon>
        <taxon>Acidimicrobiaceae</taxon>
        <taxon>Acidithrix</taxon>
    </lineage>
</organism>
<keyword evidence="4" id="KW-0101">Branched-chain amino acid catabolism</keyword>
<dbReference type="Gene3D" id="1.10.540.10">
    <property type="entry name" value="Acyl-CoA dehydrogenase/oxidase, N-terminal domain"/>
    <property type="match status" value="1"/>
</dbReference>
<dbReference type="InterPro" id="IPR009075">
    <property type="entry name" value="AcylCo_DH/oxidase_C"/>
</dbReference>
<comment type="similarity">
    <text evidence="3 8">Belongs to the acyl-CoA dehydrogenase family.</text>
</comment>
<dbReference type="Gene3D" id="1.20.140.10">
    <property type="entry name" value="Butyryl-CoA Dehydrogenase, subunit A, domain 3"/>
    <property type="match status" value="1"/>
</dbReference>
<feature type="domain" description="Acyl-CoA dehydrogenase/oxidase N-terminal" evidence="11">
    <location>
        <begin position="14"/>
        <end position="126"/>
    </location>
</feature>
<dbReference type="InterPro" id="IPR037069">
    <property type="entry name" value="AcylCoA_DH/ox_N_sf"/>
</dbReference>
<dbReference type="STRING" id="1280514.AXFE_09550"/>
<dbReference type="SUPFAM" id="SSF47203">
    <property type="entry name" value="Acyl-CoA dehydrogenase C-terminal domain-like"/>
    <property type="match status" value="1"/>
</dbReference>
<evidence type="ECO:0000256" key="4">
    <source>
        <dbReference type="ARBA" id="ARBA00022456"/>
    </source>
</evidence>
<dbReference type="Pfam" id="PF02771">
    <property type="entry name" value="Acyl-CoA_dh_N"/>
    <property type="match status" value="1"/>
</dbReference>
<keyword evidence="13" id="KW-1185">Reference proteome</keyword>
<dbReference type="GO" id="GO:0046359">
    <property type="term" value="P:butyrate catabolic process"/>
    <property type="evidence" value="ECO:0007669"/>
    <property type="project" value="TreeGrafter"/>
</dbReference>
<evidence type="ECO:0000256" key="3">
    <source>
        <dbReference type="ARBA" id="ARBA00009347"/>
    </source>
</evidence>
<dbReference type="GO" id="GO:0033539">
    <property type="term" value="P:fatty acid beta-oxidation using acyl-CoA dehydrogenase"/>
    <property type="evidence" value="ECO:0007669"/>
    <property type="project" value="TreeGrafter"/>
</dbReference>
<sequence length="387" mass="42318">MQTKIPESLLTIRSQERQMLYQMVARFTKEYIVPNIEGWEDQGEVPRSLHKKAAELGILSVGFPQNVGGIGNIIDSMIVSEAIIQSGGSSGICAALLTLGIAIPHIIASNDQYLIEKYAKPTMSGDLIGSLAITEPNAGSDVAAITTSATRDGDRFLINGAKTYITSGYRADFVVVALKTSPTLGHKGISLVVVEKGTEGFTVTRKLEKLGWHCSDTAELSFSNVIVTSKNLIGEEGSGFSAIMANFATERLSMASQALASAKRCIDLTMTWVQNRKVFGTELSKMQLTRQKLAEMQRQYTVARTFLYDTAIRYVNGEKVIMEVAMAKNTAVYAMEAIINQALQLHGGMGYMRENEIERHYRDGRIMGIGGGTNEIMNEIIAKQLQI</sequence>
<dbReference type="InterPro" id="IPR006089">
    <property type="entry name" value="Acyl-CoA_DH_CS"/>
</dbReference>
<dbReference type="RefSeq" id="WP_052604715.1">
    <property type="nucleotide sequence ID" value="NZ_JXYS01000023.1"/>
</dbReference>
<evidence type="ECO:0000313" key="13">
    <source>
        <dbReference type="Proteomes" id="UP000032360"/>
    </source>
</evidence>
<reference evidence="12 13" key="1">
    <citation type="submission" date="2015-01" db="EMBL/GenBank/DDBJ databases">
        <title>Draft genome of the acidophilic iron oxidizer Acidithrix ferrooxidans strain Py-F3.</title>
        <authorList>
            <person name="Poehlein A."/>
            <person name="Eisen S."/>
            <person name="Schloemann M."/>
            <person name="Johnson B.D."/>
            <person name="Daniel R."/>
            <person name="Muehling M."/>
        </authorList>
    </citation>
    <scope>NUCLEOTIDE SEQUENCE [LARGE SCALE GENOMIC DNA]</scope>
    <source>
        <strain evidence="12 13">Py-F3</strain>
    </source>
</reference>
<dbReference type="OrthoDB" id="3176804at2"/>
<dbReference type="Pfam" id="PF02770">
    <property type="entry name" value="Acyl-CoA_dh_M"/>
    <property type="match status" value="1"/>
</dbReference>
<dbReference type="GO" id="GO:0050660">
    <property type="term" value="F:flavin adenine dinucleotide binding"/>
    <property type="evidence" value="ECO:0007669"/>
    <property type="project" value="InterPro"/>
</dbReference>
<protein>
    <submittedName>
        <fullName evidence="12">Acyl-CoA dehydrogenase</fullName>
        <ecNumber evidence="12">1.3.99.-</ecNumber>
    </submittedName>
</protein>
<accession>A0A0D8HK06</accession>
<evidence type="ECO:0000256" key="6">
    <source>
        <dbReference type="ARBA" id="ARBA00022827"/>
    </source>
</evidence>
<evidence type="ECO:0000256" key="7">
    <source>
        <dbReference type="ARBA" id="ARBA00023002"/>
    </source>
</evidence>
<dbReference type="GO" id="GO:0003995">
    <property type="term" value="F:acyl-CoA dehydrogenase activity"/>
    <property type="evidence" value="ECO:0007669"/>
    <property type="project" value="InterPro"/>
</dbReference>
<feature type="domain" description="Acyl-CoA dehydrogenase/oxidase C-terminal" evidence="9">
    <location>
        <begin position="237"/>
        <end position="385"/>
    </location>
</feature>
<dbReference type="FunFam" id="1.20.140.10:FF:000001">
    <property type="entry name" value="Acyl-CoA dehydrogenase"/>
    <property type="match status" value="1"/>
</dbReference>
<comment type="caution">
    <text evidence="12">The sequence shown here is derived from an EMBL/GenBank/DDBJ whole genome shotgun (WGS) entry which is preliminary data.</text>
</comment>
<evidence type="ECO:0000259" key="10">
    <source>
        <dbReference type="Pfam" id="PF02770"/>
    </source>
</evidence>
<dbReference type="PROSITE" id="PS00073">
    <property type="entry name" value="ACYL_COA_DH_2"/>
    <property type="match status" value="1"/>
</dbReference>
<dbReference type="InterPro" id="IPR046373">
    <property type="entry name" value="Acyl-CoA_Oxase/DH_mid-dom_sf"/>
</dbReference>
<evidence type="ECO:0000313" key="12">
    <source>
        <dbReference type="EMBL" id="KJF18209.1"/>
    </source>
</evidence>